<feature type="region of interest" description="Disordered" evidence="1">
    <location>
        <begin position="65"/>
        <end position="95"/>
    </location>
</feature>
<evidence type="ECO:0000313" key="2">
    <source>
        <dbReference type="EMBL" id="MPM13868.1"/>
    </source>
</evidence>
<evidence type="ECO:0000256" key="1">
    <source>
        <dbReference type="SAM" id="MobiDB-lite"/>
    </source>
</evidence>
<dbReference type="EMBL" id="VSSQ01002186">
    <property type="protein sequence ID" value="MPM13868.1"/>
    <property type="molecule type" value="Genomic_DNA"/>
</dbReference>
<protein>
    <submittedName>
        <fullName evidence="2">Uncharacterized protein</fullName>
    </submittedName>
</protein>
<proteinExistence type="predicted"/>
<comment type="caution">
    <text evidence="2">The sequence shown here is derived from an EMBL/GenBank/DDBJ whole genome shotgun (WGS) entry which is preliminary data.</text>
</comment>
<sequence>MPAQRHGTVGPGSGVVRPDHQVGRARPDLMIAAGTPVCLRGVLSGHRADDPASVRLRLRAGMAGAERSGGTQVLARPPLHGPPQHVRVSRPSIVR</sequence>
<reference evidence="2" key="1">
    <citation type="submission" date="2019-08" db="EMBL/GenBank/DDBJ databases">
        <authorList>
            <person name="Kucharzyk K."/>
            <person name="Murdoch R.W."/>
            <person name="Higgins S."/>
            <person name="Loffler F."/>
        </authorList>
    </citation>
    <scope>NUCLEOTIDE SEQUENCE</scope>
</reference>
<organism evidence="2">
    <name type="scientific">bioreactor metagenome</name>
    <dbReference type="NCBI Taxonomy" id="1076179"/>
    <lineage>
        <taxon>unclassified sequences</taxon>
        <taxon>metagenomes</taxon>
        <taxon>ecological metagenomes</taxon>
    </lineage>
</organism>
<feature type="region of interest" description="Disordered" evidence="1">
    <location>
        <begin position="1"/>
        <end position="23"/>
    </location>
</feature>
<name>A0A644XDM6_9ZZZZ</name>
<gene>
    <name evidence="2" type="ORF">SDC9_60228</name>
</gene>
<dbReference type="AlphaFoldDB" id="A0A644XDM6"/>
<accession>A0A644XDM6</accession>